<evidence type="ECO:0000313" key="4">
    <source>
        <dbReference type="EMBL" id="MPD00223.1"/>
    </source>
</evidence>
<dbReference type="AlphaFoldDB" id="A0A5B7JVW9"/>
<dbReference type="GO" id="GO:0008270">
    <property type="term" value="F:zinc ion binding"/>
    <property type="evidence" value="ECO:0007669"/>
    <property type="project" value="UniProtKB-KW"/>
</dbReference>
<dbReference type="OrthoDB" id="6338130at2759"/>
<evidence type="ECO:0000256" key="2">
    <source>
        <dbReference type="SAM" id="MobiDB-lite"/>
    </source>
</evidence>
<reference evidence="4 5" key="1">
    <citation type="submission" date="2019-05" db="EMBL/GenBank/DDBJ databases">
        <title>Another draft genome of Portunus trituberculatus and its Hox gene families provides insights of decapod evolution.</title>
        <authorList>
            <person name="Jeong J.-H."/>
            <person name="Song I."/>
            <person name="Kim S."/>
            <person name="Choi T."/>
            <person name="Kim D."/>
            <person name="Ryu S."/>
            <person name="Kim W."/>
        </authorList>
    </citation>
    <scope>NUCLEOTIDE SEQUENCE [LARGE SCALE GENOMIC DNA]</scope>
    <source>
        <tissue evidence="4">Muscle</tissue>
    </source>
</reference>
<evidence type="ECO:0000259" key="3">
    <source>
        <dbReference type="PROSITE" id="PS50966"/>
    </source>
</evidence>
<comment type="caution">
    <text evidence="4">The sequence shown here is derived from an EMBL/GenBank/DDBJ whole genome shotgun (WGS) entry which is preliminary data.</text>
</comment>
<keyword evidence="1" id="KW-0479">Metal-binding</keyword>
<dbReference type="EMBL" id="VSRR010121986">
    <property type="protein sequence ID" value="MPD00223.1"/>
    <property type="molecule type" value="Genomic_DNA"/>
</dbReference>
<organism evidence="4 5">
    <name type="scientific">Portunus trituberculatus</name>
    <name type="common">Swimming crab</name>
    <name type="synonym">Neptunus trituberculatus</name>
    <dbReference type="NCBI Taxonomy" id="210409"/>
    <lineage>
        <taxon>Eukaryota</taxon>
        <taxon>Metazoa</taxon>
        <taxon>Ecdysozoa</taxon>
        <taxon>Arthropoda</taxon>
        <taxon>Crustacea</taxon>
        <taxon>Multicrustacea</taxon>
        <taxon>Malacostraca</taxon>
        <taxon>Eumalacostraca</taxon>
        <taxon>Eucarida</taxon>
        <taxon>Decapoda</taxon>
        <taxon>Pleocyemata</taxon>
        <taxon>Brachyura</taxon>
        <taxon>Eubrachyura</taxon>
        <taxon>Portunoidea</taxon>
        <taxon>Portunidae</taxon>
        <taxon>Portuninae</taxon>
        <taxon>Portunus</taxon>
    </lineage>
</organism>
<feature type="domain" description="SWIM-type" evidence="3">
    <location>
        <begin position="45"/>
        <end position="76"/>
    </location>
</feature>
<proteinExistence type="predicted"/>
<dbReference type="InterPro" id="IPR007527">
    <property type="entry name" value="Znf_SWIM"/>
</dbReference>
<protein>
    <recommendedName>
        <fullName evidence="3">SWIM-type domain-containing protein</fullName>
    </recommendedName>
</protein>
<name>A0A5B7JVW9_PORTR</name>
<dbReference type="PROSITE" id="PS50966">
    <property type="entry name" value="ZF_SWIM"/>
    <property type="match status" value="1"/>
</dbReference>
<evidence type="ECO:0000256" key="1">
    <source>
        <dbReference type="PROSITE-ProRule" id="PRU00325"/>
    </source>
</evidence>
<accession>A0A5B7JVW9</accession>
<keyword evidence="5" id="KW-1185">Reference proteome</keyword>
<feature type="compositionally biased region" description="Pro residues" evidence="2">
    <location>
        <begin position="242"/>
        <end position="252"/>
    </location>
</feature>
<gene>
    <name evidence="4" type="ORF">E2C01_095683</name>
</gene>
<keyword evidence="1" id="KW-0862">Zinc</keyword>
<feature type="region of interest" description="Disordered" evidence="2">
    <location>
        <begin position="242"/>
        <end position="261"/>
    </location>
</feature>
<evidence type="ECO:0000313" key="5">
    <source>
        <dbReference type="Proteomes" id="UP000324222"/>
    </source>
</evidence>
<dbReference type="Proteomes" id="UP000324222">
    <property type="component" value="Unassembled WGS sequence"/>
</dbReference>
<sequence>MSALVEGSAVERATALVKQGWQQLVTWQGLWVAHVPCHTLLETSYRVNLITLECECPLLTLGGPCVHLCLVLSLAGVRQGASPQQERQRLARAALEQGDYLLEADCCVTFHSGTVCVTELESGTCTCVAAALDTVCVGALLVGLAKEAGHTLALPPIMPLGIKAEEDLAAPQLPVVIQTHTGLPRCLADTHGDLREDQGQDHSLSSKALLEKLYLWSTTKEFTDSEVLHRLLQAAHDTVWPAPLPPSPPAAPQPRQAVSCGSDRLRAVVRTVRRKRRRWERLGLPPPR</sequence>
<keyword evidence="1" id="KW-0863">Zinc-finger</keyword>